<dbReference type="Proteomes" id="UP000012085">
    <property type="component" value="Unassembled WGS sequence"/>
</dbReference>
<dbReference type="PATRIC" id="fig|1297581.3.peg.745"/>
<keyword evidence="3" id="KW-0813">Transport</keyword>
<proteinExistence type="predicted"/>
<keyword evidence="2" id="KW-0171">Cobalt transport</keyword>
<name>M8D7E4_9BACL</name>
<keyword evidence="9 11" id="KW-0472">Membrane</keyword>
<feature type="transmembrane region" description="Helical" evidence="11">
    <location>
        <begin position="37"/>
        <end position="55"/>
    </location>
</feature>
<evidence type="ECO:0000256" key="10">
    <source>
        <dbReference type="ARBA" id="ARBA00023285"/>
    </source>
</evidence>
<sequence>MKRNVWWIVCTCLTVYVLFALSPSVYAMHIMEGFLPWHWALVWWLLFLPLFFVGLRTMTRIVKKQLERYTCVYIFTSGYFSPASFAASSSFTYMDEGKQAVYRTTTV</sequence>
<dbReference type="GO" id="GO:0009236">
    <property type="term" value="P:cobalamin biosynthetic process"/>
    <property type="evidence" value="ECO:0007669"/>
    <property type="project" value="UniProtKB-KW"/>
</dbReference>
<reference evidence="12 13" key="2">
    <citation type="journal article" date="2015" name="Genome Announc.">
        <title>Genome Sequence of Anoxybacillus flavithermus Strain AK1, a Thermophile Isolated from a Hot Spring in Saudi Arabia.</title>
        <authorList>
            <person name="Khalil A."/>
            <person name="Sivakumar N."/>
            <person name="Qarawi S."/>
        </authorList>
    </citation>
    <scope>NUCLEOTIDE SEQUENCE [LARGE SCALE GENOMIC DNA]</scope>
    <source>
        <strain evidence="12 13">AK1</strain>
    </source>
</reference>
<dbReference type="PANTHER" id="PTHR43627">
    <property type="match status" value="1"/>
</dbReference>
<protein>
    <submittedName>
        <fullName evidence="12">Cobalt transport protein CbiM</fullName>
    </submittedName>
</protein>
<dbReference type="InterPro" id="IPR018024">
    <property type="entry name" value="CbiM"/>
</dbReference>
<dbReference type="GO" id="GO:0006824">
    <property type="term" value="P:cobalt ion transport"/>
    <property type="evidence" value="ECO:0007669"/>
    <property type="project" value="UniProtKB-KW"/>
</dbReference>
<evidence type="ECO:0000313" key="12">
    <source>
        <dbReference type="EMBL" id="EMT46716.1"/>
    </source>
</evidence>
<evidence type="ECO:0000256" key="3">
    <source>
        <dbReference type="ARBA" id="ARBA00022448"/>
    </source>
</evidence>
<comment type="subcellular location">
    <subcellularLocation>
        <location evidence="1">Cell membrane</location>
        <topology evidence="1">Multi-pass membrane protein</topology>
    </subcellularLocation>
</comment>
<evidence type="ECO:0000256" key="4">
    <source>
        <dbReference type="ARBA" id="ARBA00022475"/>
    </source>
</evidence>
<keyword evidence="5" id="KW-0169">Cobalamin biosynthesis</keyword>
<dbReference type="Gene3D" id="1.10.1760.20">
    <property type="match status" value="1"/>
</dbReference>
<evidence type="ECO:0000256" key="11">
    <source>
        <dbReference type="SAM" id="Phobius"/>
    </source>
</evidence>
<accession>M8D7E4</accession>
<evidence type="ECO:0000256" key="9">
    <source>
        <dbReference type="ARBA" id="ARBA00023136"/>
    </source>
</evidence>
<evidence type="ECO:0000256" key="2">
    <source>
        <dbReference type="ARBA" id="ARBA00022426"/>
    </source>
</evidence>
<keyword evidence="8" id="KW-0406">Ion transport</keyword>
<keyword evidence="10" id="KW-0170">Cobalt</keyword>
<keyword evidence="6 11" id="KW-0812">Transmembrane</keyword>
<evidence type="ECO:0000256" key="7">
    <source>
        <dbReference type="ARBA" id="ARBA00022989"/>
    </source>
</evidence>
<evidence type="ECO:0000256" key="5">
    <source>
        <dbReference type="ARBA" id="ARBA00022573"/>
    </source>
</evidence>
<dbReference type="GO" id="GO:0043190">
    <property type="term" value="C:ATP-binding cassette (ABC) transporter complex"/>
    <property type="evidence" value="ECO:0007669"/>
    <property type="project" value="InterPro"/>
</dbReference>
<dbReference type="EMBL" id="APCD01000003">
    <property type="protein sequence ID" value="EMT46716.1"/>
    <property type="molecule type" value="Genomic_DNA"/>
</dbReference>
<evidence type="ECO:0000256" key="8">
    <source>
        <dbReference type="ARBA" id="ARBA00023065"/>
    </source>
</evidence>
<comment type="caution">
    <text evidence="12">The sequence shown here is derived from an EMBL/GenBank/DDBJ whole genome shotgun (WGS) entry which is preliminary data.</text>
</comment>
<reference evidence="12 13" key="1">
    <citation type="submission" date="2013-03" db="EMBL/GenBank/DDBJ databases">
        <title>Assembly of a new bacterial strain Anoxybacillus flavithermus AK1.</title>
        <authorList>
            <person name="Rajan I."/>
            <person name="PoliReddy D."/>
            <person name="Sugumar T."/>
            <person name="Rathinam K."/>
            <person name="Alqarawi S."/>
            <person name="Khalil A.B."/>
            <person name="Sivakumar N."/>
        </authorList>
    </citation>
    <scope>NUCLEOTIDE SEQUENCE [LARGE SCALE GENOMIC DNA]</scope>
    <source>
        <strain evidence="12 13">AK1</strain>
    </source>
</reference>
<dbReference type="Pfam" id="PF01891">
    <property type="entry name" value="CbiM"/>
    <property type="match status" value="1"/>
</dbReference>
<evidence type="ECO:0000256" key="1">
    <source>
        <dbReference type="ARBA" id="ARBA00004651"/>
    </source>
</evidence>
<dbReference type="PANTHER" id="PTHR43627:SF1">
    <property type="entry name" value="COBALT TRANSPORT PROTEIN CBIM"/>
    <property type="match status" value="1"/>
</dbReference>
<evidence type="ECO:0000313" key="13">
    <source>
        <dbReference type="Proteomes" id="UP000012085"/>
    </source>
</evidence>
<keyword evidence="4" id="KW-1003">Cell membrane</keyword>
<dbReference type="AlphaFoldDB" id="M8D7E4"/>
<organism evidence="12 13">
    <name type="scientific">Anoxybacillus flavithermus AK1</name>
    <dbReference type="NCBI Taxonomy" id="1297581"/>
    <lineage>
        <taxon>Bacteria</taxon>
        <taxon>Bacillati</taxon>
        <taxon>Bacillota</taxon>
        <taxon>Bacilli</taxon>
        <taxon>Bacillales</taxon>
        <taxon>Anoxybacillaceae</taxon>
        <taxon>Anoxybacillus</taxon>
    </lineage>
</organism>
<gene>
    <name evidence="12" type="ORF">H919_03652</name>
</gene>
<dbReference type="InterPro" id="IPR002751">
    <property type="entry name" value="CbiM/NikMN"/>
</dbReference>
<evidence type="ECO:0000256" key="6">
    <source>
        <dbReference type="ARBA" id="ARBA00022692"/>
    </source>
</evidence>
<keyword evidence="7 11" id="KW-1133">Transmembrane helix</keyword>
<dbReference type="RefSeq" id="WP_003395473.1">
    <property type="nucleotide sequence ID" value="NZ_APCD01000003.1"/>
</dbReference>